<dbReference type="EMBL" id="UINC01118626">
    <property type="protein sequence ID" value="SVC91880.1"/>
    <property type="molecule type" value="Genomic_DNA"/>
</dbReference>
<evidence type="ECO:0000313" key="3">
    <source>
        <dbReference type="EMBL" id="SVC91880.1"/>
    </source>
</evidence>
<evidence type="ECO:0000256" key="1">
    <source>
        <dbReference type="ARBA" id="ARBA00022679"/>
    </source>
</evidence>
<organism evidence="3">
    <name type="scientific">marine metagenome</name>
    <dbReference type="NCBI Taxonomy" id="408172"/>
    <lineage>
        <taxon>unclassified sequences</taxon>
        <taxon>metagenomes</taxon>
        <taxon>ecological metagenomes</taxon>
    </lineage>
</organism>
<reference evidence="3" key="1">
    <citation type="submission" date="2018-05" db="EMBL/GenBank/DDBJ databases">
        <authorList>
            <person name="Lanie J.A."/>
            <person name="Ng W.-L."/>
            <person name="Kazmierczak K.M."/>
            <person name="Andrzejewski T.M."/>
            <person name="Davidsen T.M."/>
            <person name="Wayne K.J."/>
            <person name="Tettelin H."/>
            <person name="Glass J.I."/>
            <person name="Rusch D."/>
            <person name="Podicherti R."/>
            <person name="Tsui H.-C.T."/>
            <person name="Winkler M.E."/>
        </authorList>
    </citation>
    <scope>NUCLEOTIDE SEQUENCE</scope>
</reference>
<protein>
    <recommendedName>
        <fullName evidence="2">Methyltransferase domain-containing protein</fullName>
    </recommendedName>
</protein>
<dbReference type="GO" id="GO:0016740">
    <property type="term" value="F:transferase activity"/>
    <property type="evidence" value="ECO:0007669"/>
    <property type="project" value="UniProtKB-KW"/>
</dbReference>
<dbReference type="PANTHER" id="PTHR43861">
    <property type="entry name" value="TRANS-ACONITATE 2-METHYLTRANSFERASE-RELATED"/>
    <property type="match status" value="1"/>
</dbReference>
<name>A0A382R3T6_9ZZZZ</name>
<dbReference type="InterPro" id="IPR029063">
    <property type="entry name" value="SAM-dependent_MTases_sf"/>
</dbReference>
<dbReference type="Gene3D" id="3.40.50.150">
    <property type="entry name" value="Vaccinia Virus protein VP39"/>
    <property type="match status" value="1"/>
</dbReference>
<evidence type="ECO:0000259" key="2">
    <source>
        <dbReference type="Pfam" id="PF13649"/>
    </source>
</evidence>
<dbReference type="CDD" id="cd02440">
    <property type="entry name" value="AdoMet_MTases"/>
    <property type="match status" value="1"/>
</dbReference>
<feature type="domain" description="Methyltransferase" evidence="2">
    <location>
        <begin position="42"/>
        <end position="128"/>
    </location>
</feature>
<proteinExistence type="predicted"/>
<dbReference type="PANTHER" id="PTHR43861:SF3">
    <property type="entry name" value="PUTATIVE (AFU_ORTHOLOGUE AFUA_2G14390)-RELATED"/>
    <property type="match status" value="1"/>
</dbReference>
<gene>
    <name evidence="3" type="ORF">METZ01_LOCUS344734</name>
</gene>
<dbReference type="InterPro" id="IPR041698">
    <property type="entry name" value="Methyltransf_25"/>
</dbReference>
<dbReference type="Pfam" id="PF13649">
    <property type="entry name" value="Methyltransf_25"/>
    <property type="match status" value="1"/>
</dbReference>
<sequence>MSLKDKEKWDCKYASHDHLTEKEPSEWLNDHAGILNGKGLALDIASGEGRNAAFVAEKGYQTLAVDISVVGLEKARSLANEKGVIIQTCVADLDKWEIKQNTFDLILCFNFLDRRIFPVIKNALKPGGLIFYETFTVDYLKYSNFKREWVLEHNELLDTFKELRVLNYREIDAKDKAFASIIALKQNDQYKKK</sequence>
<dbReference type="SUPFAM" id="SSF53335">
    <property type="entry name" value="S-adenosyl-L-methionine-dependent methyltransferases"/>
    <property type="match status" value="1"/>
</dbReference>
<accession>A0A382R3T6</accession>
<keyword evidence="1" id="KW-0808">Transferase</keyword>
<dbReference type="AlphaFoldDB" id="A0A382R3T6"/>